<reference evidence="2" key="1">
    <citation type="submission" date="2018-06" db="EMBL/GenBank/DDBJ databases">
        <authorList>
            <person name="Zhirakovskaya E."/>
        </authorList>
    </citation>
    <scope>NUCLEOTIDE SEQUENCE</scope>
</reference>
<dbReference type="Pfam" id="PF04264">
    <property type="entry name" value="YceI"/>
    <property type="match status" value="1"/>
</dbReference>
<dbReference type="PANTHER" id="PTHR34406">
    <property type="entry name" value="PROTEIN YCEI"/>
    <property type="match status" value="1"/>
</dbReference>
<proteinExistence type="predicted"/>
<dbReference type="PANTHER" id="PTHR34406:SF1">
    <property type="entry name" value="PROTEIN YCEI"/>
    <property type="match status" value="1"/>
</dbReference>
<dbReference type="EMBL" id="UOFQ01000157">
    <property type="protein sequence ID" value="VAW89846.1"/>
    <property type="molecule type" value="Genomic_DNA"/>
</dbReference>
<protein>
    <submittedName>
        <fullName evidence="2">Protein yceI</fullName>
    </submittedName>
</protein>
<evidence type="ECO:0000259" key="1">
    <source>
        <dbReference type="SMART" id="SM00867"/>
    </source>
</evidence>
<feature type="domain" description="Lipid/polyisoprenoid-binding YceI-like" evidence="1">
    <location>
        <begin position="24"/>
        <end position="191"/>
    </location>
</feature>
<dbReference type="InterPro" id="IPR007372">
    <property type="entry name" value="Lipid/polyisoprenoid-bd_YceI"/>
</dbReference>
<sequence length="195" mass="21688">MKKLSLIAVLMIAIPTVASAKEEHFTIDPLHTYPHFKISHLGFSTMQGHFGKTSGKITMDQKAGKGSIDIVIDAASVYTGMKKRDDHLRSIDFLNVMEFPEITYRAKTVEFRKDGKMATAHGDLTILGVTKQVALEVASINCRIYPMDPTKKKYVCGFDVSASFKRSDFDMSYGLPGVGDEIELFFGVEAIRNKD</sequence>
<accession>A0A3B1AAK1</accession>
<evidence type="ECO:0000313" key="2">
    <source>
        <dbReference type="EMBL" id="VAW89846.1"/>
    </source>
</evidence>
<gene>
    <name evidence="2" type="ORF">MNBD_GAMMA17-199</name>
</gene>
<dbReference type="AlphaFoldDB" id="A0A3B1AAK1"/>
<dbReference type="Gene3D" id="2.40.128.110">
    <property type="entry name" value="Lipid/polyisoprenoid-binding, YceI-like"/>
    <property type="match status" value="1"/>
</dbReference>
<name>A0A3B1AAK1_9ZZZZ</name>
<dbReference type="SUPFAM" id="SSF101874">
    <property type="entry name" value="YceI-like"/>
    <property type="match status" value="1"/>
</dbReference>
<organism evidence="2">
    <name type="scientific">hydrothermal vent metagenome</name>
    <dbReference type="NCBI Taxonomy" id="652676"/>
    <lineage>
        <taxon>unclassified sequences</taxon>
        <taxon>metagenomes</taxon>
        <taxon>ecological metagenomes</taxon>
    </lineage>
</organism>
<dbReference type="SMART" id="SM00867">
    <property type="entry name" value="YceI"/>
    <property type="match status" value="1"/>
</dbReference>
<dbReference type="InterPro" id="IPR036761">
    <property type="entry name" value="TTHA0802/YceI-like_sf"/>
</dbReference>